<comment type="caution">
    <text evidence="7">The sequence shown here is derived from an EMBL/GenBank/DDBJ whole genome shotgun (WGS) entry which is preliminary data.</text>
</comment>
<dbReference type="PRINTS" id="PR00039">
    <property type="entry name" value="HTHLYSR"/>
</dbReference>
<dbReference type="Proteomes" id="UP001410394">
    <property type="component" value="Unassembled WGS sequence"/>
</dbReference>
<name>A0ABU9Z045_9RHOO</name>
<evidence type="ECO:0000313" key="7">
    <source>
        <dbReference type="EMBL" id="MEN3069330.1"/>
    </source>
</evidence>
<dbReference type="InterPro" id="IPR000847">
    <property type="entry name" value="LysR_HTH_N"/>
</dbReference>
<evidence type="ECO:0000256" key="4">
    <source>
        <dbReference type="ARBA" id="ARBA00023159"/>
    </source>
</evidence>
<evidence type="ECO:0000256" key="3">
    <source>
        <dbReference type="ARBA" id="ARBA00023125"/>
    </source>
</evidence>
<proteinExistence type="inferred from homology"/>
<dbReference type="InterPro" id="IPR005119">
    <property type="entry name" value="LysR_subst-bd"/>
</dbReference>
<dbReference type="Pfam" id="PF00126">
    <property type="entry name" value="HTH_1"/>
    <property type="match status" value="1"/>
</dbReference>
<sequence length="308" mass="33621">MNLHQLEYFIRVAELGSFSKAAVVLDVAQPALSRQVRLLEADLRTTLLLRNGRGVTLTEMGRLLYERAADILQAVSNMGEEIAAQRDEPVGQVVIGLPPSLGRMLAVPLVEAFQRELPKARLSIVEGLTTHLVEWLASARVDLALLHSPEANPAIDIAPVMRERLGLVAPIDYRSPAGAEIPLSQLVELPLVLPERAHVLRRLLETRLAQAGLKPEVRLEVSSVPSILSLVSAGYGYAVLTRSALAANGQQHAFSFHPLSEHDLCSTLCLAVPSRKHPTPLLRRSREVLAGLMSELREKLGGEAELSR</sequence>
<evidence type="ECO:0000256" key="2">
    <source>
        <dbReference type="ARBA" id="ARBA00023015"/>
    </source>
</evidence>
<protein>
    <submittedName>
        <fullName evidence="7">LysR substrate-binding domain-containing protein</fullName>
    </submittedName>
</protein>
<evidence type="ECO:0000259" key="6">
    <source>
        <dbReference type="PROSITE" id="PS50931"/>
    </source>
</evidence>
<dbReference type="EMBL" id="JBDIVE010000006">
    <property type="protein sequence ID" value="MEN3069330.1"/>
    <property type="molecule type" value="Genomic_DNA"/>
</dbReference>
<keyword evidence="3" id="KW-0238">DNA-binding</keyword>
<evidence type="ECO:0000256" key="1">
    <source>
        <dbReference type="ARBA" id="ARBA00009437"/>
    </source>
</evidence>
<keyword evidence="2" id="KW-0805">Transcription regulation</keyword>
<keyword evidence="5" id="KW-0804">Transcription</keyword>
<dbReference type="SUPFAM" id="SSF53850">
    <property type="entry name" value="Periplasmic binding protein-like II"/>
    <property type="match status" value="1"/>
</dbReference>
<comment type="similarity">
    <text evidence="1">Belongs to the LysR transcriptional regulatory family.</text>
</comment>
<feature type="domain" description="HTH lysR-type" evidence="6">
    <location>
        <begin position="1"/>
        <end position="58"/>
    </location>
</feature>
<dbReference type="RefSeq" id="WP_345920100.1">
    <property type="nucleotide sequence ID" value="NZ_JBDIVE010000006.1"/>
</dbReference>
<dbReference type="Pfam" id="PF03466">
    <property type="entry name" value="LysR_substrate"/>
    <property type="match status" value="1"/>
</dbReference>
<accession>A0ABU9Z045</accession>
<dbReference type="PANTHER" id="PTHR30293">
    <property type="entry name" value="TRANSCRIPTIONAL REGULATORY PROTEIN NAC-RELATED"/>
    <property type="match status" value="1"/>
</dbReference>
<organism evidence="7 8">
    <name type="scientific">Uliginosibacterium sediminicola</name>
    <dbReference type="NCBI Taxonomy" id="2024550"/>
    <lineage>
        <taxon>Bacteria</taxon>
        <taxon>Pseudomonadati</taxon>
        <taxon>Pseudomonadota</taxon>
        <taxon>Betaproteobacteria</taxon>
        <taxon>Rhodocyclales</taxon>
        <taxon>Zoogloeaceae</taxon>
        <taxon>Uliginosibacterium</taxon>
    </lineage>
</organism>
<dbReference type="PANTHER" id="PTHR30293:SF0">
    <property type="entry name" value="NITROGEN ASSIMILATION REGULATORY PROTEIN NAC"/>
    <property type="match status" value="1"/>
</dbReference>
<reference evidence="7 8" key="1">
    <citation type="journal article" date="2018" name="Int. J. Syst. Evol. Microbiol.">
        <title>Uliginosibacterium sediminicola sp. nov., isolated from freshwater sediment.</title>
        <authorList>
            <person name="Hwang W.M."/>
            <person name="Kim S.M."/>
            <person name="Kang K."/>
            <person name="Ahn T.Y."/>
        </authorList>
    </citation>
    <scope>NUCLEOTIDE SEQUENCE [LARGE SCALE GENOMIC DNA]</scope>
    <source>
        <strain evidence="7 8">M1-21</strain>
    </source>
</reference>
<dbReference type="InterPro" id="IPR036390">
    <property type="entry name" value="WH_DNA-bd_sf"/>
</dbReference>
<gene>
    <name evidence="7" type="ORF">ABDB84_12635</name>
</gene>
<dbReference type="SUPFAM" id="SSF46785">
    <property type="entry name" value="Winged helix' DNA-binding domain"/>
    <property type="match status" value="1"/>
</dbReference>
<evidence type="ECO:0000256" key="5">
    <source>
        <dbReference type="ARBA" id="ARBA00023163"/>
    </source>
</evidence>
<dbReference type="InterPro" id="IPR036388">
    <property type="entry name" value="WH-like_DNA-bd_sf"/>
</dbReference>
<evidence type="ECO:0000313" key="8">
    <source>
        <dbReference type="Proteomes" id="UP001410394"/>
    </source>
</evidence>
<dbReference type="Gene3D" id="1.10.10.10">
    <property type="entry name" value="Winged helix-like DNA-binding domain superfamily/Winged helix DNA-binding domain"/>
    <property type="match status" value="1"/>
</dbReference>
<keyword evidence="4" id="KW-0010">Activator</keyword>
<dbReference type="PROSITE" id="PS50931">
    <property type="entry name" value="HTH_LYSR"/>
    <property type="match status" value="1"/>
</dbReference>
<keyword evidence="8" id="KW-1185">Reference proteome</keyword>
<dbReference type="Gene3D" id="3.40.190.290">
    <property type="match status" value="1"/>
</dbReference>